<dbReference type="SUPFAM" id="SSF55729">
    <property type="entry name" value="Acyl-CoA N-acyltransferases (Nat)"/>
    <property type="match status" value="1"/>
</dbReference>
<dbReference type="Proteomes" id="UP000242367">
    <property type="component" value="Unassembled WGS sequence"/>
</dbReference>
<keyword evidence="1 5" id="KW-0808">Transferase</keyword>
<dbReference type="PANTHER" id="PTHR43792">
    <property type="entry name" value="GNAT FAMILY, PUTATIVE (AFU_ORTHOLOGUE AFUA_3G00765)-RELATED-RELATED"/>
    <property type="match status" value="1"/>
</dbReference>
<dbReference type="PROSITE" id="PS51186">
    <property type="entry name" value="GNAT"/>
    <property type="match status" value="1"/>
</dbReference>
<feature type="domain" description="N-acetyltransferase" evidence="4">
    <location>
        <begin position="8"/>
        <end position="168"/>
    </location>
</feature>
<evidence type="ECO:0000256" key="1">
    <source>
        <dbReference type="ARBA" id="ARBA00022679"/>
    </source>
</evidence>
<dbReference type="Pfam" id="PF13302">
    <property type="entry name" value="Acetyltransf_3"/>
    <property type="match status" value="1"/>
</dbReference>
<evidence type="ECO:0000259" key="4">
    <source>
        <dbReference type="PROSITE" id="PS51186"/>
    </source>
</evidence>
<dbReference type="GO" id="GO:0008999">
    <property type="term" value="F:protein-N-terminal-alanine acetyltransferase activity"/>
    <property type="evidence" value="ECO:0007669"/>
    <property type="project" value="TreeGrafter"/>
</dbReference>
<dbReference type="RefSeq" id="WP_103563924.1">
    <property type="nucleotide sequence ID" value="NZ_MTBP01000002.1"/>
</dbReference>
<dbReference type="InterPro" id="IPR051531">
    <property type="entry name" value="N-acetyltransferase"/>
</dbReference>
<dbReference type="AlphaFoldDB" id="A0A2P4UIG7"/>
<evidence type="ECO:0000256" key="3">
    <source>
        <dbReference type="ARBA" id="ARBA00038502"/>
    </source>
</evidence>
<evidence type="ECO:0000256" key="2">
    <source>
        <dbReference type="ARBA" id="ARBA00023315"/>
    </source>
</evidence>
<evidence type="ECO:0000313" key="5">
    <source>
        <dbReference type="EMBL" id="POM24844.1"/>
    </source>
</evidence>
<dbReference type="PANTHER" id="PTHR43792:SF8">
    <property type="entry name" value="[RIBOSOMAL PROTEIN US5]-ALANINE N-ACETYLTRANSFERASE"/>
    <property type="match status" value="1"/>
</dbReference>
<reference evidence="5 6" key="1">
    <citation type="journal article" date="2017" name="Chemistry">
        <title>Isolation, Biosynthesis and Chemical Modifications of Rubterolones A-F: Rare Tropolone Alkaloids from Actinomadura sp. 5-2.</title>
        <authorList>
            <person name="Guo H."/>
            <person name="Benndorf R."/>
            <person name="Leichnitz D."/>
            <person name="Klassen J.L."/>
            <person name="Vollmers J."/>
            <person name="Gorls H."/>
            <person name="Steinacker M."/>
            <person name="Weigel C."/>
            <person name="Dahse H.M."/>
            <person name="Kaster A.K."/>
            <person name="de Beer Z.W."/>
            <person name="Poulsen M."/>
            <person name="Beemelmanns C."/>
        </authorList>
    </citation>
    <scope>NUCLEOTIDE SEQUENCE [LARGE SCALE GENOMIC DNA]</scope>
    <source>
        <strain evidence="5 6">5-2</strain>
    </source>
</reference>
<evidence type="ECO:0000313" key="6">
    <source>
        <dbReference type="Proteomes" id="UP000242367"/>
    </source>
</evidence>
<comment type="caution">
    <text evidence="5">The sequence shown here is derived from an EMBL/GenBank/DDBJ whole genome shotgun (WGS) entry which is preliminary data.</text>
</comment>
<dbReference type="InterPro" id="IPR016181">
    <property type="entry name" value="Acyl_CoA_acyltransferase"/>
</dbReference>
<accession>A0A2P4UIG7</accession>
<sequence length="170" mass="19265">MGDGLRTVRLDRWHDADFELLRRLNAPEMTDHLGGPESEWDVFGRHQRYLSYTEPGVVELFAVEADGERIGTIGYWERTWRDEPGYETGWTVLPSFQGRGVATAAALALVARLGAVARHRFLYAFPSVDHPASNAVCRKAGFTLLGETDFLYPRVPSMRVCEWRLDLDPP</sequence>
<comment type="similarity">
    <text evidence="3">Belongs to the acetyltransferase family. RimJ subfamily.</text>
</comment>
<organism evidence="5 6">
    <name type="scientific">Actinomadura rubteroloni</name>
    <dbReference type="NCBI Taxonomy" id="1926885"/>
    <lineage>
        <taxon>Bacteria</taxon>
        <taxon>Bacillati</taxon>
        <taxon>Actinomycetota</taxon>
        <taxon>Actinomycetes</taxon>
        <taxon>Streptosporangiales</taxon>
        <taxon>Thermomonosporaceae</taxon>
        <taxon>Actinomadura</taxon>
    </lineage>
</organism>
<dbReference type="InterPro" id="IPR000182">
    <property type="entry name" value="GNAT_dom"/>
</dbReference>
<keyword evidence="6" id="KW-1185">Reference proteome</keyword>
<keyword evidence="2" id="KW-0012">Acyltransferase</keyword>
<dbReference type="GO" id="GO:0005737">
    <property type="term" value="C:cytoplasm"/>
    <property type="evidence" value="ECO:0007669"/>
    <property type="project" value="TreeGrafter"/>
</dbReference>
<gene>
    <name evidence="5" type="ORF">BTM25_34820</name>
</gene>
<dbReference type="Gene3D" id="3.40.630.30">
    <property type="match status" value="1"/>
</dbReference>
<dbReference type="EMBL" id="MTBP01000002">
    <property type="protein sequence ID" value="POM24844.1"/>
    <property type="molecule type" value="Genomic_DNA"/>
</dbReference>
<name>A0A2P4UIG7_9ACTN</name>
<proteinExistence type="inferred from homology"/>
<protein>
    <submittedName>
        <fullName evidence="5">Acetyltransferase (GNAT) family protein</fullName>
    </submittedName>
</protein>